<dbReference type="STRING" id="659014.SAMN04487996_103258"/>
<name>A0A1G6ZWP0_9BACT</name>
<accession>A0A1G6ZWP0</accession>
<dbReference type="Proteomes" id="UP000198748">
    <property type="component" value="Unassembled WGS sequence"/>
</dbReference>
<dbReference type="AlphaFoldDB" id="A0A1G6ZWP0"/>
<proteinExistence type="predicted"/>
<gene>
    <name evidence="1" type="ORF">SAMN04487996_103258</name>
</gene>
<sequence length="77" mass="9019">MKKRIDGATCTVTPAFPFGSTSCIRFKGYDLSPHVGTPLKLRQSYSKFRIFKRIRKKRKTDVGLGVKFFKIIRYFWP</sequence>
<protein>
    <submittedName>
        <fullName evidence="1">Uncharacterized protein</fullName>
    </submittedName>
</protein>
<reference evidence="2" key="1">
    <citation type="submission" date="2016-10" db="EMBL/GenBank/DDBJ databases">
        <authorList>
            <person name="Varghese N."/>
            <person name="Submissions S."/>
        </authorList>
    </citation>
    <scope>NUCLEOTIDE SEQUENCE [LARGE SCALE GENOMIC DNA]</scope>
    <source>
        <strain evidence="2">DSM 25329</strain>
    </source>
</reference>
<dbReference type="PROSITE" id="PS51257">
    <property type="entry name" value="PROKAR_LIPOPROTEIN"/>
    <property type="match status" value="1"/>
</dbReference>
<organism evidence="1 2">
    <name type="scientific">Dyadobacter soli</name>
    <dbReference type="NCBI Taxonomy" id="659014"/>
    <lineage>
        <taxon>Bacteria</taxon>
        <taxon>Pseudomonadati</taxon>
        <taxon>Bacteroidota</taxon>
        <taxon>Cytophagia</taxon>
        <taxon>Cytophagales</taxon>
        <taxon>Spirosomataceae</taxon>
        <taxon>Dyadobacter</taxon>
    </lineage>
</organism>
<evidence type="ECO:0000313" key="1">
    <source>
        <dbReference type="EMBL" id="SDE06940.1"/>
    </source>
</evidence>
<dbReference type="EMBL" id="FNAN01000003">
    <property type="protein sequence ID" value="SDE06940.1"/>
    <property type="molecule type" value="Genomic_DNA"/>
</dbReference>
<evidence type="ECO:0000313" key="2">
    <source>
        <dbReference type="Proteomes" id="UP000198748"/>
    </source>
</evidence>
<keyword evidence="2" id="KW-1185">Reference proteome</keyword>